<dbReference type="Pfam" id="PF02469">
    <property type="entry name" value="Fasciclin"/>
    <property type="match status" value="1"/>
</dbReference>
<name>A0A7V9A8D2_9BACT</name>
<accession>A0A7V9A8D2</accession>
<evidence type="ECO:0000313" key="3">
    <source>
        <dbReference type="EMBL" id="MBA2116282.1"/>
    </source>
</evidence>
<dbReference type="InterPro" id="IPR000782">
    <property type="entry name" value="FAS1_domain"/>
</dbReference>
<feature type="chain" id="PRO_5031515655" description="FAS1 domain-containing protein" evidence="1">
    <location>
        <begin position="24"/>
        <end position="166"/>
    </location>
</feature>
<dbReference type="FunFam" id="2.30.180.10:FF:000019">
    <property type="entry name" value="Cell surface lipoprotein"/>
    <property type="match status" value="1"/>
</dbReference>
<dbReference type="Proteomes" id="UP000551616">
    <property type="component" value="Unassembled WGS sequence"/>
</dbReference>
<dbReference type="AlphaFoldDB" id="A0A7V9A8D2"/>
<gene>
    <name evidence="3" type="ORF">HOV93_34710</name>
</gene>
<protein>
    <recommendedName>
        <fullName evidence="2">FAS1 domain-containing protein</fullName>
    </recommendedName>
</protein>
<proteinExistence type="predicted"/>
<evidence type="ECO:0000256" key="1">
    <source>
        <dbReference type="SAM" id="SignalP"/>
    </source>
</evidence>
<dbReference type="PANTHER" id="PTHR10900">
    <property type="entry name" value="PERIOSTIN-RELATED"/>
    <property type="match status" value="1"/>
</dbReference>
<organism evidence="3 4">
    <name type="scientific">Bremerella alba</name>
    <dbReference type="NCBI Taxonomy" id="980252"/>
    <lineage>
        <taxon>Bacteria</taxon>
        <taxon>Pseudomonadati</taxon>
        <taxon>Planctomycetota</taxon>
        <taxon>Planctomycetia</taxon>
        <taxon>Pirellulales</taxon>
        <taxon>Pirellulaceae</taxon>
        <taxon>Bremerella</taxon>
    </lineage>
</organism>
<dbReference type="RefSeq" id="WP_235990517.1">
    <property type="nucleotide sequence ID" value="NZ_JABRWO010000009.1"/>
</dbReference>
<dbReference type="EMBL" id="JABRWO010000009">
    <property type="protein sequence ID" value="MBA2116282.1"/>
    <property type="molecule type" value="Genomic_DNA"/>
</dbReference>
<keyword evidence="4" id="KW-1185">Reference proteome</keyword>
<dbReference type="GO" id="GO:0005615">
    <property type="term" value="C:extracellular space"/>
    <property type="evidence" value="ECO:0007669"/>
    <property type="project" value="TreeGrafter"/>
</dbReference>
<reference evidence="3 4" key="1">
    <citation type="submission" date="2020-05" db="EMBL/GenBank/DDBJ databases">
        <title>Bremerella alba sp. nov., a novel planctomycete isolated from the surface of the macroalga Fucus spiralis.</title>
        <authorList>
            <person name="Godinho O."/>
            <person name="Botelho R."/>
            <person name="Albuquerque L."/>
            <person name="Wiegand S."/>
            <person name="Da Costa M.S."/>
            <person name="Lobo-Da-Cunha A."/>
            <person name="Jogler C."/>
            <person name="Lage O.M."/>
        </authorList>
    </citation>
    <scope>NUCLEOTIDE SEQUENCE [LARGE SCALE GENOMIC DNA]</scope>
    <source>
        <strain evidence="3 4">FF15</strain>
    </source>
</reference>
<keyword evidence="1" id="KW-0732">Signal</keyword>
<dbReference type="SMART" id="SM00554">
    <property type="entry name" value="FAS1"/>
    <property type="match status" value="1"/>
</dbReference>
<evidence type="ECO:0000313" key="4">
    <source>
        <dbReference type="Proteomes" id="UP000551616"/>
    </source>
</evidence>
<dbReference type="Gene3D" id="2.30.180.10">
    <property type="entry name" value="FAS1 domain"/>
    <property type="match status" value="1"/>
</dbReference>
<evidence type="ECO:0000259" key="2">
    <source>
        <dbReference type="PROSITE" id="PS50213"/>
    </source>
</evidence>
<dbReference type="PROSITE" id="PS50213">
    <property type="entry name" value="FAS1"/>
    <property type="match status" value="1"/>
</dbReference>
<dbReference type="PANTHER" id="PTHR10900:SF77">
    <property type="entry name" value="FI19380P1"/>
    <property type="match status" value="1"/>
</dbReference>
<dbReference type="SUPFAM" id="SSF82153">
    <property type="entry name" value="FAS1 domain"/>
    <property type="match status" value="1"/>
</dbReference>
<comment type="caution">
    <text evidence="3">The sequence shown here is derived from an EMBL/GenBank/DDBJ whole genome shotgun (WGS) entry which is preliminary data.</text>
</comment>
<sequence length="166" mass="17604">MAFPKMALATLCSLALICTTSFAEDAQKEHTQKDIVDTAVEAGSFKTLVAAVQAAGLVETLKGKGPFTVFAPTDEAFAALPEGTVQNLLKPENKEKLVKILTYHVVPGKVLAKDAMKLKEAKTVEGSTIDIVVKDGAVMIDEAKVVKADIVTSNGVIHVINQVIMP</sequence>
<dbReference type="InterPro" id="IPR050904">
    <property type="entry name" value="Adhesion/Biosynth-related"/>
</dbReference>
<dbReference type="InterPro" id="IPR036378">
    <property type="entry name" value="FAS1_dom_sf"/>
</dbReference>
<feature type="signal peptide" evidence="1">
    <location>
        <begin position="1"/>
        <end position="23"/>
    </location>
</feature>
<feature type="domain" description="FAS1" evidence="2">
    <location>
        <begin position="32"/>
        <end position="164"/>
    </location>
</feature>